<feature type="region of interest" description="Disordered" evidence="1">
    <location>
        <begin position="1"/>
        <end position="99"/>
    </location>
</feature>
<proteinExistence type="predicted"/>
<name>A0ABD3LPG2_EUCGL</name>
<reference evidence="2 3" key="1">
    <citation type="submission" date="2024-11" db="EMBL/GenBank/DDBJ databases">
        <title>Chromosome-level genome assembly of Eucalyptus globulus Labill. provides insights into its genome evolution.</title>
        <authorList>
            <person name="Li X."/>
        </authorList>
    </citation>
    <scope>NUCLEOTIDE SEQUENCE [LARGE SCALE GENOMIC DNA]</scope>
    <source>
        <strain evidence="2">CL2024</strain>
        <tissue evidence="2">Fresh tender leaves</tissue>
    </source>
</reference>
<gene>
    <name evidence="2" type="ORF">ACJRO7_000695</name>
</gene>
<protein>
    <submittedName>
        <fullName evidence="2">Uncharacterized protein</fullName>
    </submittedName>
</protein>
<dbReference type="AlphaFoldDB" id="A0ABD3LPG2"/>
<dbReference type="PANTHER" id="PTHR36790:SF1">
    <property type="entry name" value="MYELIN TRANSCRIPTION FACTOR"/>
    <property type="match status" value="1"/>
</dbReference>
<evidence type="ECO:0000313" key="3">
    <source>
        <dbReference type="Proteomes" id="UP001634007"/>
    </source>
</evidence>
<organism evidence="2 3">
    <name type="scientific">Eucalyptus globulus</name>
    <name type="common">Tasmanian blue gum</name>
    <dbReference type="NCBI Taxonomy" id="34317"/>
    <lineage>
        <taxon>Eukaryota</taxon>
        <taxon>Viridiplantae</taxon>
        <taxon>Streptophyta</taxon>
        <taxon>Embryophyta</taxon>
        <taxon>Tracheophyta</taxon>
        <taxon>Spermatophyta</taxon>
        <taxon>Magnoliopsida</taxon>
        <taxon>eudicotyledons</taxon>
        <taxon>Gunneridae</taxon>
        <taxon>Pentapetalae</taxon>
        <taxon>rosids</taxon>
        <taxon>malvids</taxon>
        <taxon>Myrtales</taxon>
        <taxon>Myrtaceae</taxon>
        <taxon>Myrtoideae</taxon>
        <taxon>Eucalypteae</taxon>
        <taxon>Eucalyptus</taxon>
    </lineage>
</organism>
<evidence type="ECO:0000256" key="1">
    <source>
        <dbReference type="SAM" id="MobiDB-lite"/>
    </source>
</evidence>
<feature type="region of interest" description="Disordered" evidence="1">
    <location>
        <begin position="179"/>
        <end position="222"/>
    </location>
</feature>
<dbReference type="EMBL" id="JBJKBG010000001">
    <property type="protein sequence ID" value="KAL3753343.1"/>
    <property type="molecule type" value="Genomic_DNA"/>
</dbReference>
<dbReference type="Proteomes" id="UP001634007">
    <property type="component" value="Unassembled WGS sequence"/>
</dbReference>
<feature type="compositionally biased region" description="Basic and acidic residues" evidence="1">
    <location>
        <begin position="180"/>
        <end position="199"/>
    </location>
</feature>
<comment type="caution">
    <text evidence="2">The sequence shown here is derived from an EMBL/GenBank/DDBJ whole genome shotgun (WGS) entry which is preliminary data.</text>
</comment>
<keyword evidence="3" id="KW-1185">Reference proteome</keyword>
<dbReference type="PANTHER" id="PTHR36790">
    <property type="entry name" value="MYELIN TRANSCRIPTION FACTOR"/>
    <property type="match status" value="1"/>
</dbReference>
<sequence length="222" mass="24322">MGVKMQEALQTPPAGGAGAEDDNDSKLRHKPGRKPLQPRNSPAALPSADRPKPKSERIGVGISPMLAESDKENRPYLPPASPLAAAAAPPTPPPPPAKVEQLDASLAEELVAVRKKLERLRADRERTEAMLKERDGLLAARMRDVEERGEAQKLLEIEVDRLYRLKQLKLSLERVSPIRSLRERSHINQESKSENREESIGECEAPSPSPSSVSSKLSADVD</sequence>
<evidence type="ECO:0000313" key="2">
    <source>
        <dbReference type="EMBL" id="KAL3753343.1"/>
    </source>
</evidence>
<accession>A0ABD3LPG2</accession>